<evidence type="ECO:0000313" key="1">
    <source>
        <dbReference type="EMBL" id="CDW96635.1"/>
    </source>
</evidence>
<dbReference type="EMBL" id="CCFA01000690">
    <property type="protein sequence ID" value="CDW96635.1"/>
    <property type="molecule type" value="Genomic_DNA"/>
</dbReference>
<organism evidence="1 2">
    <name type="scientific">Sporisorium scitamineum</name>
    <dbReference type="NCBI Taxonomy" id="49012"/>
    <lineage>
        <taxon>Eukaryota</taxon>
        <taxon>Fungi</taxon>
        <taxon>Dikarya</taxon>
        <taxon>Basidiomycota</taxon>
        <taxon>Ustilaginomycotina</taxon>
        <taxon>Ustilaginomycetes</taxon>
        <taxon>Ustilaginales</taxon>
        <taxon>Ustilaginaceae</taxon>
        <taxon>Sporisorium</taxon>
    </lineage>
</organism>
<dbReference type="AlphaFoldDB" id="A0A0F7S6X5"/>
<gene>
    <name evidence="1" type="primary">SSCI13370.1</name>
</gene>
<name>A0A0F7S6X5_9BASI</name>
<keyword evidence="2" id="KW-1185">Reference proteome</keyword>
<reference evidence="2" key="1">
    <citation type="submission" date="2014-06" db="EMBL/GenBank/DDBJ databases">
        <authorList>
            <person name="Berkman P.J."/>
        </authorList>
    </citation>
    <scope>NUCLEOTIDE SEQUENCE [LARGE SCALE GENOMIC DNA]</scope>
</reference>
<proteinExistence type="predicted"/>
<protein>
    <submittedName>
        <fullName evidence="1">Uncharacterized protein</fullName>
    </submittedName>
</protein>
<evidence type="ECO:0000313" key="2">
    <source>
        <dbReference type="Proteomes" id="UP000242770"/>
    </source>
</evidence>
<accession>A0A0F7S6X5</accession>
<sequence>MSLPVSSLFVRGAHVHSASSNQARLATTLSTES</sequence>
<dbReference type="Proteomes" id="UP000242770">
    <property type="component" value="Unassembled WGS sequence"/>
</dbReference>